<name>E2B4W6_HARSA</name>
<accession>E2B4W6</accession>
<dbReference type="OrthoDB" id="7554612at2759"/>
<evidence type="ECO:0000313" key="2">
    <source>
        <dbReference type="Proteomes" id="UP000008237"/>
    </source>
</evidence>
<dbReference type="AlphaFoldDB" id="E2B4W6"/>
<evidence type="ECO:0000313" key="1">
    <source>
        <dbReference type="EMBL" id="EFN89263.1"/>
    </source>
</evidence>
<dbReference type="InParanoid" id="E2B4W6"/>
<reference evidence="1 2" key="1">
    <citation type="journal article" date="2010" name="Science">
        <title>Genomic comparison of the ants Camponotus floridanus and Harpegnathos saltator.</title>
        <authorList>
            <person name="Bonasio R."/>
            <person name="Zhang G."/>
            <person name="Ye C."/>
            <person name="Mutti N.S."/>
            <person name="Fang X."/>
            <person name="Qin N."/>
            <person name="Donahue G."/>
            <person name="Yang P."/>
            <person name="Li Q."/>
            <person name="Li C."/>
            <person name="Zhang P."/>
            <person name="Huang Z."/>
            <person name="Berger S.L."/>
            <person name="Reinberg D."/>
            <person name="Wang J."/>
            <person name="Liebig J."/>
        </authorList>
    </citation>
    <scope>NUCLEOTIDE SEQUENCE [LARGE SCALE GENOMIC DNA]</scope>
    <source>
        <strain evidence="1 2">R22 G/1</strain>
    </source>
</reference>
<proteinExistence type="predicted"/>
<dbReference type="Proteomes" id="UP000008237">
    <property type="component" value="Unassembled WGS sequence"/>
</dbReference>
<organism evidence="2">
    <name type="scientific">Harpegnathos saltator</name>
    <name type="common">Jerdon's jumping ant</name>
    <dbReference type="NCBI Taxonomy" id="610380"/>
    <lineage>
        <taxon>Eukaryota</taxon>
        <taxon>Metazoa</taxon>
        <taxon>Ecdysozoa</taxon>
        <taxon>Arthropoda</taxon>
        <taxon>Hexapoda</taxon>
        <taxon>Insecta</taxon>
        <taxon>Pterygota</taxon>
        <taxon>Neoptera</taxon>
        <taxon>Endopterygota</taxon>
        <taxon>Hymenoptera</taxon>
        <taxon>Apocrita</taxon>
        <taxon>Aculeata</taxon>
        <taxon>Formicoidea</taxon>
        <taxon>Formicidae</taxon>
        <taxon>Ponerinae</taxon>
        <taxon>Ponerini</taxon>
        <taxon>Harpegnathos</taxon>
    </lineage>
</organism>
<keyword evidence="2" id="KW-1185">Reference proteome</keyword>
<protein>
    <submittedName>
        <fullName evidence="1">Uncharacterized protein</fullName>
    </submittedName>
</protein>
<gene>
    <name evidence="1" type="ORF">EAI_01595</name>
</gene>
<dbReference type="EMBL" id="GL445662">
    <property type="protein sequence ID" value="EFN89263.1"/>
    <property type="molecule type" value="Genomic_DNA"/>
</dbReference>
<sequence>MANPTRQVCLVGAPPEGRARHLSKGLHQNPQGRGVDEGMSAQFPRFPTPVRLVAVAVKVGARTSYAEAFKRARDEIPFGELGIPSVDVGRTADGAFLVRVKDPGNKGEKADKLVEKLRAFLPEAAMRRPEMKGEVRLIRFDESVFPEELRTALAGPHPGAPHRSSHPAPGVLFPLPESHFRNLAQRVPLRHDSTGTATAADTNFIAAAYPVHKPWSPVPARAPQDLSGRRGNCFPPFNLLTKPFKVPLSHLTDPIILILSNSS</sequence>